<dbReference type="OrthoDB" id="9805026at2"/>
<dbReference type="SUPFAM" id="SSF54768">
    <property type="entry name" value="dsRNA-binding domain-like"/>
    <property type="match status" value="1"/>
</dbReference>
<comment type="catalytic activity">
    <reaction evidence="1 10">
        <text>Endonucleolytic cleavage to 5'-phosphomonoester.</text>
        <dbReference type="EC" id="3.1.26.3"/>
    </reaction>
</comment>
<sequence length="228" mass="25594">MTQNLDRLMARLGYRFNDQDLLALALTHRSVSRHRNYERLEFLGDAQLGQIISVALFEQFPDAAEGQLTRMRASLVRGQTLAQVGRELGLGEHLSLGGGELKSGGYRRDSILADALEAIIGAMLLDGGEDACRQVVLSWFAERLQAITPQNAQKDAKTRLQEWLQARKFELPVYQVTRVEGLAPKQTFDVTCELEQMQQTFLAQGGSRRKAEQQAAAEALTWLEQQYD</sequence>
<evidence type="ECO:0000256" key="5">
    <source>
        <dbReference type="ARBA" id="ARBA00022694"/>
    </source>
</evidence>
<dbReference type="Pfam" id="PF00035">
    <property type="entry name" value="dsrm"/>
    <property type="match status" value="1"/>
</dbReference>
<comment type="subunit">
    <text evidence="10">Homodimer.</text>
</comment>
<dbReference type="SUPFAM" id="SSF69065">
    <property type="entry name" value="RNase III domain-like"/>
    <property type="match status" value="1"/>
</dbReference>
<dbReference type="Gene3D" id="3.30.160.20">
    <property type="match status" value="1"/>
</dbReference>
<keyword evidence="14" id="KW-1185">Reference proteome</keyword>
<dbReference type="InterPro" id="IPR036389">
    <property type="entry name" value="RNase_III_sf"/>
</dbReference>
<dbReference type="PROSITE" id="PS50137">
    <property type="entry name" value="DS_RBD"/>
    <property type="match status" value="1"/>
</dbReference>
<evidence type="ECO:0000256" key="2">
    <source>
        <dbReference type="ARBA" id="ARBA00010183"/>
    </source>
</evidence>
<dbReference type="GO" id="GO:0003725">
    <property type="term" value="F:double-stranded RNA binding"/>
    <property type="evidence" value="ECO:0007669"/>
    <property type="project" value="TreeGrafter"/>
</dbReference>
<dbReference type="GO" id="GO:0006364">
    <property type="term" value="P:rRNA processing"/>
    <property type="evidence" value="ECO:0007669"/>
    <property type="project" value="UniProtKB-UniRule"/>
</dbReference>
<feature type="binding site" evidence="10">
    <location>
        <position position="114"/>
    </location>
    <ligand>
        <name>Mg(2+)</name>
        <dbReference type="ChEBI" id="CHEBI:18420"/>
    </ligand>
</feature>
<dbReference type="InterPro" id="IPR011907">
    <property type="entry name" value="RNase_III"/>
</dbReference>
<keyword evidence="10" id="KW-0699">rRNA-binding</keyword>
<protein>
    <recommendedName>
        <fullName evidence="10">Ribonuclease 3</fullName>
        <ecNumber evidence="10">3.1.26.3</ecNumber>
    </recommendedName>
    <alternativeName>
        <fullName evidence="10">Ribonuclease III</fullName>
        <shortName evidence="10">RNase III</shortName>
    </alternativeName>
</protein>
<dbReference type="eggNOG" id="COG0571">
    <property type="taxonomic scope" value="Bacteria"/>
</dbReference>
<name>A0A095UMV2_9GAMM</name>
<evidence type="ECO:0000256" key="8">
    <source>
        <dbReference type="ARBA" id="ARBA00022801"/>
    </source>
</evidence>
<dbReference type="GO" id="GO:0010468">
    <property type="term" value="P:regulation of gene expression"/>
    <property type="evidence" value="ECO:0007669"/>
    <property type="project" value="TreeGrafter"/>
</dbReference>
<comment type="function">
    <text evidence="10">Digests double-stranded RNA. Involved in the processing of primary rRNA transcript to yield the immediate precursors to the large and small rRNAs (23S and 16S). Processes some mRNAs, and tRNAs when they are encoded in the rRNA operon. Processes pre-crRNA and tracrRNA of type II CRISPR loci if present in the organism.</text>
</comment>
<dbReference type="NCBIfam" id="TIGR02191">
    <property type="entry name" value="RNaseIII"/>
    <property type="match status" value="1"/>
</dbReference>
<evidence type="ECO:0000256" key="6">
    <source>
        <dbReference type="ARBA" id="ARBA00022722"/>
    </source>
</evidence>
<evidence type="ECO:0000256" key="4">
    <source>
        <dbReference type="ARBA" id="ARBA00022664"/>
    </source>
</evidence>
<organism evidence="13 14">
    <name type="scientific">Alcanivorax nanhaiticus</name>
    <dbReference type="NCBI Taxonomy" id="1177154"/>
    <lineage>
        <taxon>Bacteria</taxon>
        <taxon>Pseudomonadati</taxon>
        <taxon>Pseudomonadota</taxon>
        <taxon>Gammaproteobacteria</taxon>
        <taxon>Oceanospirillales</taxon>
        <taxon>Alcanivoracaceae</taxon>
        <taxon>Alcanivorax</taxon>
    </lineage>
</organism>
<dbReference type="EC" id="3.1.26.3" evidence="10"/>
<dbReference type="GO" id="GO:0019843">
    <property type="term" value="F:rRNA binding"/>
    <property type="evidence" value="ECO:0007669"/>
    <property type="project" value="UniProtKB-KW"/>
</dbReference>
<keyword evidence="5 10" id="KW-0819">tRNA processing</keyword>
<keyword evidence="8 10" id="KW-0378">Hydrolase</keyword>
<evidence type="ECO:0000256" key="9">
    <source>
        <dbReference type="ARBA" id="ARBA00022884"/>
    </source>
</evidence>
<feature type="domain" description="RNase III" evidence="12">
    <location>
        <begin position="5"/>
        <end position="128"/>
    </location>
</feature>
<keyword evidence="3 10" id="KW-0698">rRNA processing</keyword>
<evidence type="ECO:0000256" key="3">
    <source>
        <dbReference type="ARBA" id="ARBA00022552"/>
    </source>
</evidence>
<dbReference type="Proteomes" id="UP000029444">
    <property type="component" value="Unassembled WGS sequence"/>
</dbReference>
<keyword evidence="10" id="KW-0479">Metal-binding</keyword>
<evidence type="ECO:0000256" key="7">
    <source>
        <dbReference type="ARBA" id="ARBA00022759"/>
    </source>
</evidence>
<evidence type="ECO:0000313" key="13">
    <source>
        <dbReference type="EMBL" id="KGD63845.1"/>
    </source>
</evidence>
<dbReference type="PROSITE" id="PS00517">
    <property type="entry name" value="RNASE_3_1"/>
    <property type="match status" value="1"/>
</dbReference>
<dbReference type="Gene3D" id="1.10.1520.10">
    <property type="entry name" value="Ribonuclease III domain"/>
    <property type="match status" value="1"/>
</dbReference>
<dbReference type="FunFam" id="1.10.1520.10:FF:000001">
    <property type="entry name" value="Ribonuclease 3"/>
    <property type="match status" value="1"/>
</dbReference>
<dbReference type="PATRIC" id="fig|1177154.3.peg.2871"/>
<dbReference type="GO" id="GO:0005737">
    <property type="term" value="C:cytoplasm"/>
    <property type="evidence" value="ECO:0007669"/>
    <property type="project" value="UniProtKB-SubCell"/>
</dbReference>
<feature type="domain" description="DRBM" evidence="11">
    <location>
        <begin position="155"/>
        <end position="225"/>
    </location>
</feature>
<dbReference type="PANTHER" id="PTHR11207">
    <property type="entry name" value="RIBONUCLEASE III"/>
    <property type="match status" value="1"/>
</dbReference>
<evidence type="ECO:0000259" key="12">
    <source>
        <dbReference type="PROSITE" id="PS50142"/>
    </source>
</evidence>
<keyword evidence="9 10" id="KW-0694">RNA-binding</keyword>
<dbReference type="SMART" id="SM00358">
    <property type="entry name" value="DSRM"/>
    <property type="match status" value="1"/>
</dbReference>
<feature type="active site" evidence="10">
    <location>
        <position position="117"/>
    </location>
</feature>
<dbReference type="InterPro" id="IPR000999">
    <property type="entry name" value="RNase_III_dom"/>
</dbReference>
<dbReference type="AlphaFoldDB" id="A0A095UMV2"/>
<evidence type="ECO:0000313" key="14">
    <source>
        <dbReference type="Proteomes" id="UP000029444"/>
    </source>
</evidence>
<evidence type="ECO:0000259" key="11">
    <source>
        <dbReference type="PROSITE" id="PS50137"/>
    </source>
</evidence>
<feature type="active site" evidence="10">
    <location>
        <position position="45"/>
    </location>
</feature>
<keyword evidence="10" id="KW-0460">Magnesium</keyword>
<dbReference type="HAMAP" id="MF_00104">
    <property type="entry name" value="RNase_III"/>
    <property type="match status" value="1"/>
</dbReference>
<dbReference type="GO" id="GO:0004525">
    <property type="term" value="F:ribonuclease III activity"/>
    <property type="evidence" value="ECO:0007669"/>
    <property type="project" value="UniProtKB-UniRule"/>
</dbReference>
<comment type="subcellular location">
    <subcellularLocation>
        <location evidence="10">Cytoplasm</location>
    </subcellularLocation>
</comment>
<feature type="binding site" evidence="10">
    <location>
        <position position="117"/>
    </location>
    <ligand>
        <name>Mg(2+)</name>
        <dbReference type="ChEBI" id="CHEBI:18420"/>
    </ligand>
</feature>
<comment type="similarity">
    <text evidence="2">Belongs to the ribonuclease III family.</text>
</comment>
<keyword evidence="7 10" id="KW-0255">Endonuclease</keyword>
<dbReference type="SMART" id="SM00535">
    <property type="entry name" value="RIBOc"/>
    <property type="match status" value="1"/>
</dbReference>
<dbReference type="GO" id="GO:0008033">
    <property type="term" value="P:tRNA processing"/>
    <property type="evidence" value="ECO:0007669"/>
    <property type="project" value="UniProtKB-KW"/>
</dbReference>
<feature type="binding site" evidence="10">
    <location>
        <position position="41"/>
    </location>
    <ligand>
        <name>Mg(2+)</name>
        <dbReference type="ChEBI" id="CHEBI:18420"/>
    </ligand>
</feature>
<dbReference type="GO" id="GO:0006397">
    <property type="term" value="P:mRNA processing"/>
    <property type="evidence" value="ECO:0007669"/>
    <property type="project" value="UniProtKB-UniRule"/>
</dbReference>
<accession>A0A095UMV2</accession>
<dbReference type="PROSITE" id="PS50142">
    <property type="entry name" value="RNASE_3_2"/>
    <property type="match status" value="1"/>
</dbReference>
<keyword evidence="10" id="KW-0963">Cytoplasm</keyword>
<dbReference type="InterPro" id="IPR014720">
    <property type="entry name" value="dsRBD_dom"/>
</dbReference>
<keyword evidence="6 10" id="KW-0540">Nuclease</keyword>
<dbReference type="EMBL" id="ARXV01000013">
    <property type="protein sequence ID" value="KGD63845.1"/>
    <property type="molecule type" value="Genomic_DNA"/>
</dbReference>
<dbReference type="Pfam" id="PF14622">
    <property type="entry name" value="Ribonucleas_3_3"/>
    <property type="match status" value="1"/>
</dbReference>
<dbReference type="CDD" id="cd10845">
    <property type="entry name" value="DSRM_RNAse_III_family"/>
    <property type="match status" value="1"/>
</dbReference>
<evidence type="ECO:0000256" key="10">
    <source>
        <dbReference type="HAMAP-Rule" id="MF_00104"/>
    </source>
</evidence>
<proteinExistence type="inferred from homology"/>
<comment type="caution">
    <text evidence="13">The sequence shown here is derived from an EMBL/GenBank/DDBJ whole genome shotgun (WGS) entry which is preliminary data.</text>
</comment>
<keyword evidence="4 10" id="KW-0507">mRNA processing</keyword>
<dbReference type="GO" id="GO:0046872">
    <property type="term" value="F:metal ion binding"/>
    <property type="evidence" value="ECO:0007669"/>
    <property type="project" value="UniProtKB-KW"/>
</dbReference>
<dbReference type="CDD" id="cd00593">
    <property type="entry name" value="RIBOc"/>
    <property type="match status" value="1"/>
</dbReference>
<comment type="cofactor">
    <cofactor evidence="10">
        <name>Mg(2+)</name>
        <dbReference type="ChEBI" id="CHEBI:18420"/>
    </cofactor>
</comment>
<reference evidence="13 14" key="1">
    <citation type="submission" date="2012-09" db="EMBL/GenBank/DDBJ databases">
        <title>Genome Sequence of alkane-degrading Bacterium Alcanivorax sp. 19-m-6.</title>
        <authorList>
            <person name="Lai Q."/>
            <person name="Shao Z."/>
        </authorList>
    </citation>
    <scope>NUCLEOTIDE SEQUENCE [LARGE SCALE GENOMIC DNA]</scope>
    <source>
        <strain evidence="13 14">19-m-6</strain>
    </source>
</reference>
<evidence type="ECO:0000256" key="1">
    <source>
        <dbReference type="ARBA" id="ARBA00000109"/>
    </source>
</evidence>
<dbReference type="STRING" id="1177154.Y5S_02835"/>
<gene>
    <name evidence="10" type="primary">rnc</name>
    <name evidence="13" type="ORF">Y5S_02835</name>
</gene>
<dbReference type="PANTHER" id="PTHR11207:SF0">
    <property type="entry name" value="RIBONUCLEASE 3"/>
    <property type="match status" value="1"/>
</dbReference>